<gene>
    <name evidence="1" type="ORF">J416_07667</name>
</gene>
<name>N4WVH6_9BACI</name>
<reference evidence="1 2" key="1">
    <citation type="submission" date="2013-03" db="EMBL/GenBank/DDBJ databases">
        <title>Draft genome sequence of Gracibacillus halophilus YIM-C55.5, a moderately halophilic and thermophilic organism from the Xiaochaidamu salt lake.</title>
        <authorList>
            <person name="Sugumar T."/>
            <person name="Polireddy D.R."/>
            <person name="Antony A."/>
            <person name="Madhava Y.R."/>
            <person name="Sivakumar N."/>
        </authorList>
    </citation>
    <scope>NUCLEOTIDE SEQUENCE [LARGE SCALE GENOMIC DNA]</scope>
    <source>
        <strain evidence="1 2">YIM-C55.5</strain>
    </source>
</reference>
<protein>
    <submittedName>
        <fullName evidence="1">Uncharacterized protein</fullName>
    </submittedName>
</protein>
<accession>N4WVH6</accession>
<dbReference type="EMBL" id="APML01000024">
    <property type="protein sequence ID" value="ENH97056.1"/>
    <property type="molecule type" value="Genomic_DNA"/>
</dbReference>
<comment type="caution">
    <text evidence="1">The sequence shown here is derived from an EMBL/GenBank/DDBJ whole genome shotgun (WGS) entry which is preliminary data.</text>
</comment>
<dbReference type="Proteomes" id="UP000012283">
    <property type="component" value="Unassembled WGS sequence"/>
</dbReference>
<dbReference type="STRING" id="1308866.J416_07667"/>
<keyword evidence="2" id="KW-1185">Reference proteome</keyword>
<evidence type="ECO:0000313" key="2">
    <source>
        <dbReference type="Proteomes" id="UP000012283"/>
    </source>
</evidence>
<organism evidence="1 2">
    <name type="scientific">Gracilibacillus halophilus YIM-C55.5</name>
    <dbReference type="NCBI Taxonomy" id="1308866"/>
    <lineage>
        <taxon>Bacteria</taxon>
        <taxon>Bacillati</taxon>
        <taxon>Bacillota</taxon>
        <taxon>Bacilli</taxon>
        <taxon>Bacillales</taxon>
        <taxon>Bacillaceae</taxon>
        <taxon>Gracilibacillus</taxon>
    </lineage>
</organism>
<dbReference type="AlphaFoldDB" id="N4WVH6"/>
<proteinExistence type="predicted"/>
<evidence type="ECO:0000313" key="1">
    <source>
        <dbReference type="EMBL" id="ENH97056.1"/>
    </source>
</evidence>
<sequence>MHGVLAEREVEAESFLDDHIRSPPLSLLMNARRVTSKQRLISLTITNEKHNLCETGWNHG</sequence>